<keyword evidence="3" id="KW-1185">Reference proteome</keyword>
<feature type="transmembrane region" description="Helical" evidence="1">
    <location>
        <begin position="64"/>
        <end position="83"/>
    </location>
</feature>
<dbReference type="Proteomes" id="UP000321424">
    <property type="component" value="Unassembled WGS sequence"/>
</dbReference>
<dbReference type="EMBL" id="BJXA01000022">
    <property type="protein sequence ID" value="GEM39200.1"/>
    <property type="molecule type" value="Genomic_DNA"/>
</dbReference>
<organism evidence="2 3">
    <name type="scientific">Nocardia ninae NBRC 108245</name>
    <dbReference type="NCBI Taxonomy" id="1210091"/>
    <lineage>
        <taxon>Bacteria</taxon>
        <taxon>Bacillati</taxon>
        <taxon>Actinomycetota</taxon>
        <taxon>Actinomycetes</taxon>
        <taxon>Mycobacteriales</taxon>
        <taxon>Nocardiaceae</taxon>
        <taxon>Nocardia</taxon>
    </lineage>
</organism>
<feature type="transmembrane region" description="Helical" evidence="1">
    <location>
        <begin position="7"/>
        <end position="25"/>
    </location>
</feature>
<evidence type="ECO:0000313" key="2">
    <source>
        <dbReference type="EMBL" id="GEM39200.1"/>
    </source>
</evidence>
<sequence length="84" mass="9336">MRELARHLLRVILVVPQIGICGLVLELVDTSAQLLDVEDRFDRLEGGVEFGEISGNVRMHGGQAYWFGVAAIAVVRLEWVAFVD</sequence>
<keyword evidence="1" id="KW-0472">Membrane</keyword>
<name>A0A511MEW7_9NOCA</name>
<reference evidence="2 3" key="1">
    <citation type="submission" date="2019-07" db="EMBL/GenBank/DDBJ databases">
        <title>Whole genome shotgun sequence of Nocardia ninae NBRC 108245.</title>
        <authorList>
            <person name="Hosoyama A."/>
            <person name="Uohara A."/>
            <person name="Ohji S."/>
            <person name="Ichikawa N."/>
        </authorList>
    </citation>
    <scope>NUCLEOTIDE SEQUENCE [LARGE SCALE GENOMIC DNA]</scope>
    <source>
        <strain evidence="2 3">NBRC 108245</strain>
    </source>
</reference>
<accession>A0A511MEW7</accession>
<dbReference type="AlphaFoldDB" id="A0A511MEW7"/>
<proteinExistence type="predicted"/>
<comment type="caution">
    <text evidence="2">The sequence shown here is derived from an EMBL/GenBank/DDBJ whole genome shotgun (WGS) entry which is preliminary data.</text>
</comment>
<keyword evidence="1" id="KW-0812">Transmembrane</keyword>
<evidence type="ECO:0000256" key="1">
    <source>
        <dbReference type="SAM" id="Phobius"/>
    </source>
</evidence>
<evidence type="ECO:0000313" key="3">
    <source>
        <dbReference type="Proteomes" id="UP000321424"/>
    </source>
</evidence>
<keyword evidence="1" id="KW-1133">Transmembrane helix</keyword>
<gene>
    <name evidence="2" type="ORF">NN4_37190</name>
</gene>
<protein>
    <submittedName>
        <fullName evidence="2">Uncharacterized protein</fullName>
    </submittedName>
</protein>